<feature type="compositionally biased region" description="Low complexity" evidence="1">
    <location>
        <begin position="246"/>
        <end position="262"/>
    </location>
</feature>
<keyword evidence="3" id="KW-1185">Reference proteome</keyword>
<feature type="region of interest" description="Disordered" evidence="1">
    <location>
        <begin position="511"/>
        <end position="601"/>
    </location>
</feature>
<organism evidence="2 3">
    <name type="scientific">Aphanomyces euteiches</name>
    <dbReference type="NCBI Taxonomy" id="100861"/>
    <lineage>
        <taxon>Eukaryota</taxon>
        <taxon>Sar</taxon>
        <taxon>Stramenopiles</taxon>
        <taxon>Oomycota</taxon>
        <taxon>Saprolegniomycetes</taxon>
        <taxon>Saprolegniales</taxon>
        <taxon>Verrucalvaceae</taxon>
        <taxon>Aphanomyces</taxon>
    </lineage>
</organism>
<dbReference type="Gene3D" id="1.20.1020.10">
    <property type="entry name" value="TAZ domain"/>
    <property type="match status" value="1"/>
</dbReference>
<feature type="region of interest" description="Disordered" evidence="1">
    <location>
        <begin position="227"/>
        <end position="401"/>
    </location>
</feature>
<feature type="compositionally biased region" description="Low complexity" evidence="1">
    <location>
        <begin position="323"/>
        <end position="342"/>
    </location>
</feature>
<dbReference type="EMBL" id="VJMJ01000122">
    <property type="protein sequence ID" value="KAF0733529.1"/>
    <property type="molecule type" value="Genomic_DNA"/>
</dbReference>
<evidence type="ECO:0000256" key="1">
    <source>
        <dbReference type="SAM" id="MobiDB-lite"/>
    </source>
</evidence>
<dbReference type="VEuPathDB" id="FungiDB:AeMF1_016261"/>
<feature type="compositionally biased region" description="Low complexity" evidence="1">
    <location>
        <begin position="583"/>
        <end position="592"/>
    </location>
</feature>
<sequence length="742" mass="79758">MATLGDEIVQGRQLFHARRLHAAEQCWRECLKEAYAQGNHAATFVLSKNLGDVTADHAEALQFYEYALELATTCGVLRDPSLRSVVAKIAVAMQDLESNRHTCQACQAPDQRIFRQPTAPETHLCFRCYEQQVNTDETIYACASCGNGFSLQELTRDTDDELYCKPCYDAYYEEQDDDVSEDENEEKEEAADPGMLCAACLDADWTVRDLNELLYCQPCFVRNNQPRELPTTRTSQRPPATEAKKQSSGIAQSSSSASSNGAKRFYDQAPATLATNRRPQMKKSQEYAVPIPTTDSPAPRTLASCFASPTSKTPSKENGRSRSSASSSAASTSATPKATAAPLHLSSRAAPSTPTQEESKSITPITPNAATPSSPSSSPAEPLTRANRATSDATTAAGPDMRCTECLNTNATVRDWTGSFYCQPCFDRKNQTPIDFVADVVEPDELPATKPADRPRATAAKKKNSGPAKPSPTAKHGPKRLVDDQAASMSLRGLSIPRLAFSAPQTLASYFAPSTPETPSEEKSASPSSASSSGSPTPDSPKATTVPLPSSSPAAPSTPTQEEESESITPITLDTANSTQENAPPHVASSAPPLSPATPEVNIEPAQVPSAALPAASFTPDSQEAPSEARSDGFGCTSITLDELAELLEHVCSCHASNPCIKCGRARRALHHSCEAESTKSCHECRTIVGLLVAHAKSCGRPRDDCQVPHFKDVRKRVRGISELAHQREMHLATQVGHILRR</sequence>
<name>A0A6G0X0W5_9STRA</name>
<dbReference type="Proteomes" id="UP000481153">
    <property type="component" value="Unassembled WGS sequence"/>
</dbReference>
<feature type="compositionally biased region" description="Low complexity" evidence="1">
    <location>
        <begin position="525"/>
        <end position="560"/>
    </location>
</feature>
<feature type="region of interest" description="Disordered" evidence="1">
    <location>
        <begin position="614"/>
        <end position="633"/>
    </location>
</feature>
<evidence type="ECO:0000313" key="2">
    <source>
        <dbReference type="EMBL" id="KAF0733529.1"/>
    </source>
</evidence>
<dbReference type="VEuPathDB" id="FungiDB:AeMF1_016260"/>
<protein>
    <submittedName>
        <fullName evidence="2">Uncharacterized protein</fullName>
    </submittedName>
</protein>
<proteinExistence type="predicted"/>
<dbReference type="SUPFAM" id="SSF57933">
    <property type="entry name" value="TAZ domain"/>
    <property type="match status" value="1"/>
</dbReference>
<feature type="compositionally biased region" description="Polar residues" evidence="1">
    <location>
        <begin position="227"/>
        <end position="238"/>
    </location>
</feature>
<dbReference type="AlphaFoldDB" id="A0A6G0X0W5"/>
<feature type="region of interest" description="Disordered" evidence="1">
    <location>
        <begin position="445"/>
        <end position="482"/>
    </location>
</feature>
<accession>A0A6G0X0W5</accession>
<feature type="compositionally biased region" description="Low complexity" evidence="1">
    <location>
        <begin position="361"/>
        <end position="382"/>
    </location>
</feature>
<evidence type="ECO:0000313" key="3">
    <source>
        <dbReference type="Proteomes" id="UP000481153"/>
    </source>
</evidence>
<gene>
    <name evidence="2" type="ORF">Ae201684_009765</name>
</gene>
<comment type="caution">
    <text evidence="2">The sequence shown here is derived from an EMBL/GenBank/DDBJ whole genome shotgun (WGS) entry which is preliminary data.</text>
</comment>
<reference evidence="2 3" key="1">
    <citation type="submission" date="2019-07" db="EMBL/GenBank/DDBJ databases">
        <title>Genomics analysis of Aphanomyces spp. identifies a new class of oomycete effector associated with host adaptation.</title>
        <authorList>
            <person name="Gaulin E."/>
        </authorList>
    </citation>
    <scope>NUCLEOTIDE SEQUENCE [LARGE SCALE GENOMIC DNA]</scope>
    <source>
        <strain evidence="2 3">ATCC 201684</strain>
    </source>
</reference>
<dbReference type="InterPro" id="IPR035898">
    <property type="entry name" value="TAZ_dom_sf"/>
</dbReference>